<dbReference type="GO" id="GO:0016679">
    <property type="term" value="F:oxidoreductase activity, acting on diphenols and related substances as donors"/>
    <property type="evidence" value="ECO:0007669"/>
    <property type="project" value="TreeGrafter"/>
</dbReference>
<dbReference type="GO" id="GO:0005886">
    <property type="term" value="C:plasma membrane"/>
    <property type="evidence" value="ECO:0007669"/>
    <property type="project" value="TreeGrafter"/>
</dbReference>
<dbReference type="GO" id="GO:0010181">
    <property type="term" value="F:FMN binding"/>
    <property type="evidence" value="ECO:0007669"/>
    <property type="project" value="TreeGrafter"/>
</dbReference>
<evidence type="ECO:0000256" key="5">
    <source>
        <dbReference type="ARBA" id="ARBA00022692"/>
    </source>
</evidence>
<keyword evidence="4" id="KW-0288">FMN</keyword>
<dbReference type="Proteomes" id="UP000018853">
    <property type="component" value="Unassembled WGS sequence"/>
</dbReference>
<feature type="transmembrane region" description="Helical" evidence="10">
    <location>
        <begin position="33"/>
        <end position="54"/>
    </location>
</feature>
<keyword evidence="7 10" id="KW-1133">Transmembrane helix</keyword>
<protein>
    <submittedName>
        <fullName evidence="12">Sulfoxide reductase heme-binding subunit YedZ</fullName>
    </submittedName>
</protein>
<dbReference type="InterPro" id="IPR022837">
    <property type="entry name" value="MsrQ-like"/>
</dbReference>
<dbReference type="PANTHER" id="PTHR36964">
    <property type="entry name" value="PROTEIN-METHIONINE-SULFOXIDE REDUCTASE HEME-BINDING SUBUNIT MSRQ"/>
    <property type="match status" value="1"/>
</dbReference>
<dbReference type="Pfam" id="PF01794">
    <property type="entry name" value="Ferric_reduct"/>
    <property type="match status" value="1"/>
</dbReference>
<dbReference type="PATRIC" id="fig|1403943.3.peg.12"/>
<evidence type="ECO:0000256" key="7">
    <source>
        <dbReference type="ARBA" id="ARBA00022989"/>
    </source>
</evidence>
<dbReference type="GO" id="GO:0020037">
    <property type="term" value="F:heme binding"/>
    <property type="evidence" value="ECO:0007669"/>
    <property type="project" value="TreeGrafter"/>
</dbReference>
<evidence type="ECO:0000256" key="4">
    <source>
        <dbReference type="ARBA" id="ARBA00022643"/>
    </source>
</evidence>
<keyword evidence="3" id="KW-0349">Heme</keyword>
<sequence>FAWATLHLTSYALLELGVNNLALLGKELITRPYLTLGIISWVILLALAFTSTQAMQRQLGKHWQQLHNFVYLVAILAPIHYLWSVKIISPQPLIYAGLAVLLLALRYKKLLSLFNRLRKQVHNKLSL</sequence>
<evidence type="ECO:0000259" key="11">
    <source>
        <dbReference type="Pfam" id="PF01794"/>
    </source>
</evidence>
<accession>W1XEP3</accession>
<feature type="transmembrane region" description="Helical" evidence="10">
    <location>
        <begin position="66"/>
        <end position="83"/>
    </location>
</feature>
<keyword evidence="5 10" id="KW-0812">Transmembrane</keyword>
<feature type="non-terminal residue" evidence="12">
    <location>
        <position position="1"/>
    </location>
</feature>
<dbReference type="EMBL" id="AZLZ01000003">
    <property type="protein sequence ID" value="ETJ28812.1"/>
    <property type="molecule type" value="Genomic_DNA"/>
</dbReference>
<name>W1XEP3_ECOLX</name>
<dbReference type="InterPro" id="IPR013130">
    <property type="entry name" value="Fe3_Rdtase_TM_dom"/>
</dbReference>
<evidence type="ECO:0000256" key="10">
    <source>
        <dbReference type="SAM" id="Phobius"/>
    </source>
</evidence>
<feature type="transmembrane region" description="Helical" evidence="10">
    <location>
        <begin position="89"/>
        <end position="107"/>
    </location>
</feature>
<keyword evidence="8" id="KW-0408">Iron</keyword>
<evidence type="ECO:0000256" key="8">
    <source>
        <dbReference type="ARBA" id="ARBA00023004"/>
    </source>
</evidence>
<evidence type="ECO:0000256" key="1">
    <source>
        <dbReference type="ARBA" id="ARBA00004141"/>
    </source>
</evidence>
<keyword evidence="9 10" id="KW-0472">Membrane</keyword>
<proteinExistence type="predicted"/>
<evidence type="ECO:0000256" key="3">
    <source>
        <dbReference type="ARBA" id="ARBA00022617"/>
    </source>
</evidence>
<comment type="subcellular location">
    <subcellularLocation>
        <location evidence="1">Membrane</location>
        <topology evidence="1">Multi-pass membrane protein</topology>
    </subcellularLocation>
</comment>
<keyword evidence="6" id="KW-0249">Electron transport</keyword>
<evidence type="ECO:0000256" key="6">
    <source>
        <dbReference type="ARBA" id="ARBA00022982"/>
    </source>
</evidence>
<dbReference type="PANTHER" id="PTHR36964:SF1">
    <property type="entry name" value="PROTEIN-METHIONINE-SULFOXIDE REDUCTASE HEME-BINDING SUBUNIT MSRQ"/>
    <property type="match status" value="1"/>
</dbReference>
<keyword evidence="4" id="KW-0285">Flavoprotein</keyword>
<organism evidence="12 13">
    <name type="scientific">Escherichia coli DORA_A_5_14_21</name>
    <dbReference type="NCBI Taxonomy" id="1403943"/>
    <lineage>
        <taxon>Bacteria</taxon>
        <taxon>Pseudomonadati</taxon>
        <taxon>Pseudomonadota</taxon>
        <taxon>Gammaproteobacteria</taxon>
        <taxon>Enterobacterales</taxon>
        <taxon>Enterobacteriaceae</taxon>
        <taxon>Escherichia</taxon>
    </lineage>
</organism>
<evidence type="ECO:0000256" key="2">
    <source>
        <dbReference type="ARBA" id="ARBA00022448"/>
    </source>
</evidence>
<comment type="caution">
    <text evidence="12">The sequence shown here is derived from an EMBL/GenBank/DDBJ whole genome shotgun (WGS) entry which is preliminary data.</text>
</comment>
<keyword evidence="3" id="KW-0479">Metal-binding</keyword>
<evidence type="ECO:0000256" key="9">
    <source>
        <dbReference type="ARBA" id="ARBA00023136"/>
    </source>
</evidence>
<evidence type="ECO:0000313" key="12">
    <source>
        <dbReference type="EMBL" id="ETJ28812.1"/>
    </source>
</evidence>
<reference evidence="12 13" key="1">
    <citation type="submission" date="2013-12" db="EMBL/GenBank/DDBJ databases">
        <title>A Varibaculum cambriense genome reconstructed from a premature infant gut community with otherwise low bacterial novelty that shifts toward anaerobic metabolism during the third week of life.</title>
        <authorList>
            <person name="Brown C.T."/>
            <person name="Sharon I."/>
            <person name="Thomas B.C."/>
            <person name="Castelle C.J."/>
            <person name="Morowitz M.J."/>
            <person name="Banfield J.F."/>
        </authorList>
    </citation>
    <scope>NUCLEOTIDE SEQUENCE [LARGE SCALE GENOMIC DNA]</scope>
    <source>
        <strain evidence="13">DORA_A_5_14_21</strain>
    </source>
</reference>
<keyword evidence="2" id="KW-0813">Transport</keyword>
<dbReference type="AlphaFoldDB" id="W1XEP3"/>
<evidence type="ECO:0000313" key="13">
    <source>
        <dbReference type="Proteomes" id="UP000018853"/>
    </source>
</evidence>
<feature type="domain" description="Ferric oxidoreductase" evidence="11">
    <location>
        <begin position="1"/>
        <end position="77"/>
    </location>
</feature>
<gene>
    <name evidence="12" type="ORF">Q609_ECAC00003G0003</name>
</gene>